<feature type="domain" description="Band 7" evidence="5">
    <location>
        <begin position="8"/>
        <end position="157"/>
    </location>
</feature>
<dbReference type="GO" id="GO:0072659">
    <property type="term" value="P:protein localization to plasma membrane"/>
    <property type="evidence" value="ECO:0007669"/>
    <property type="project" value="TreeGrafter"/>
</dbReference>
<dbReference type="CDD" id="cd03399">
    <property type="entry name" value="SPFH_flotillin"/>
    <property type="match status" value="1"/>
</dbReference>
<evidence type="ECO:0000313" key="7">
    <source>
        <dbReference type="Proteomes" id="UP001347796"/>
    </source>
</evidence>
<proteinExistence type="inferred from homology"/>
<comment type="caution">
    <text evidence="6">The sequence shown here is derived from an EMBL/GenBank/DDBJ whole genome shotgun (WGS) entry which is preliminary data.</text>
</comment>
<comment type="similarity">
    <text evidence="2 4">Belongs to the band 7/mec-2 family. Flotillin subfamily.</text>
</comment>
<evidence type="ECO:0000256" key="3">
    <source>
        <dbReference type="ARBA" id="ARBA00023136"/>
    </source>
</evidence>
<reference evidence="6 7" key="1">
    <citation type="submission" date="2024-01" db="EMBL/GenBank/DDBJ databases">
        <title>The genome of the rayed Mediterranean limpet Patella caerulea (Linnaeus, 1758).</title>
        <authorList>
            <person name="Anh-Thu Weber A."/>
            <person name="Halstead-Nussloch G."/>
        </authorList>
    </citation>
    <scope>NUCLEOTIDE SEQUENCE [LARGE SCALE GENOMIC DNA]</scope>
    <source>
        <strain evidence="6">AATW-2023a</strain>
        <tissue evidence="6">Whole specimen</tissue>
    </source>
</reference>
<gene>
    <name evidence="6" type="ORF">SNE40_016399</name>
</gene>
<dbReference type="GO" id="GO:0002020">
    <property type="term" value="F:protease binding"/>
    <property type="evidence" value="ECO:0007669"/>
    <property type="project" value="TreeGrafter"/>
</dbReference>
<dbReference type="PANTHER" id="PTHR13806">
    <property type="entry name" value="FLOTILLIN-RELATED"/>
    <property type="match status" value="1"/>
</dbReference>
<organism evidence="6 7">
    <name type="scientific">Patella caerulea</name>
    <name type="common">Rayed Mediterranean limpet</name>
    <dbReference type="NCBI Taxonomy" id="87958"/>
    <lineage>
        <taxon>Eukaryota</taxon>
        <taxon>Metazoa</taxon>
        <taxon>Spiralia</taxon>
        <taxon>Lophotrochozoa</taxon>
        <taxon>Mollusca</taxon>
        <taxon>Gastropoda</taxon>
        <taxon>Patellogastropoda</taxon>
        <taxon>Patelloidea</taxon>
        <taxon>Patellidae</taxon>
        <taxon>Patella</taxon>
    </lineage>
</organism>
<dbReference type="SUPFAM" id="SSF117892">
    <property type="entry name" value="Band 7/SPFH domain"/>
    <property type="match status" value="1"/>
</dbReference>
<evidence type="ECO:0000256" key="1">
    <source>
        <dbReference type="ARBA" id="ARBA00004370"/>
    </source>
</evidence>
<dbReference type="GO" id="GO:0005886">
    <property type="term" value="C:plasma membrane"/>
    <property type="evidence" value="ECO:0007669"/>
    <property type="project" value="TreeGrafter"/>
</dbReference>
<evidence type="ECO:0000256" key="4">
    <source>
        <dbReference type="RuleBase" id="RU366054"/>
    </source>
</evidence>
<dbReference type="InterPro" id="IPR036013">
    <property type="entry name" value="Band_7/SPFH_dom_sf"/>
</dbReference>
<dbReference type="InterPro" id="IPR001107">
    <property type="entry name" value="Band_7"/>
</dbReference>
<keyword evidence="7" id="KW-1185">Reference proteome</keyword>
<dbReference type="Proteomes" id="UP001347796">
    <property type="component" value="Unassembled WGS sequence"/>
</dbReference>
<evidence type="ECO:0000256" key="2">
    <source>
        <dbReference type="ARBA" id="ARBA00007161"/>
    </source>
</evidence>
<accession>A0AAN8J8K0</accession>
<comment type="subcellular location">
    <subcellularLocation>
        <location evidence="1">Membrane</location>
    </subcellularLocation>
</comment>
<dbReference type="PANTHER" id="PTHR13806:SF46">
    <property type="entry name" value="FLOTILLIN-1-RELATED"/>
    <property type="match status" value="1"/>
</dbReference>
<evidence type="ECO:0000313" key="6">
    <source>
        <dbReference type="EMBL" id="KAK6172817.1"/>
    </source>
</evidence>
<keyword evidence="3" id="KW-0472">Membrane</keyword>
<name>A0AAN8J8K0_PATCE</name>
<sequence length="180" mass="19788">MPGFVRCRENEALVVSGCGLHKPKILCEGGTFVWPGLQKVDRLVTKPFDIKVDLKNQPTQNSTVLVNLKARVQMKIGTQNEELLREAISSFLSKSEEEIQKTLQGTAEGILSTALGSMTAEDLKSKEETFKSTASESLSMECINMGVLVGSISDIEISDDHGFYKNLNTKEMKSETEGNN</sequence>
<dbReference type="EMBL" id="JAZGQO010000011">
    <property type="protein sequence ID" value="KAK6172817.1"/>
    <property type="molecule type" value="Genomic_DNA"/>
</dbReference>
<dbReference type="AlphaFoldDB" id="A0AAN8J8K0"/>
<dbReference type="Gene3D" id="3.30.479.30">
    <property type="entry name" value="Band 7 domain"/>
    <property type="match status" value="1"/>
</dbReference>
<dbReference type="InterPro" id="IPR027705">
    <property type="entry name" value="Flotillin_fam"/>
</dbReference>
<dbReference type="Pfam" id="PF01145">
    <property type="entry name" value="Band_7"/>
    <property type="match status" value="1"/>
</dbReference>
<evidence type="ECO:0000259" key="5">
    <source>
        <dbReference type="Pfam" id="PF01145"/>
    </source>
</evidence>
<protein>
    <recommendedName>
        <fullName evidence="5">Band 7 domain-containing protein</fullName>
    </recommendedName>
</protein>